<feature type="region of interest" description="Disordered" evidence="1">
    <location>
        <begin position="1"/>
        <end position="76"/>
    </location>
</feature>
<sequence length="265" mass="29697">MVALAVLPGVNPFSSSPSSQPESRSRARKLPQPPIPVPKYAPKKSSSDSPVNPALRTVHRRTKYYRPIPDSGGVVTTDQSGRSVIVGESGISYLLPDAPFEFQFSYSEVPKAKPLAVREPAHLPFAPPTMPRPWTGKPPLRKKEDKKKRKIPLFEPLNSPEDVAGNTRLLQKPVPFRREVKTREEILGKPLSRAEIRALVKPLVSTNRQVNLGLVLFVSPPRLSLPLSFPIMLMEQKNKIRFCFVLHNLDYRAIHNVHLLCSPFV</sequence>
<dbReference type="GO" id="GO:0000373">
    <property type="term" value="P:Group II intron splicing"/>
    <property type="evidence" value="ECO:0007669"/>
    <property type="project" value="InterPro"/>
</dbReference>
<evidence type="ECO:0000256" key="1">
    <source>
        <dbReference type="SAM" id="MobiDB-lite"/>
    </source>
</evidence>
<dbReference type="InterPro" id="IPR044599">
    <property type="entry name" value="CAF1P_plant"/>
</dbReference>
<dbReference type="Gramene" id="NC5G0201120.1">
    <property type="protein sequence ID" value="NC5G0201120.1:cds"/>
    <property type="gene ID" value="NC5G0201120"/>
</dbReference>
<dbReference type="AlphaFoldDB" id="A0A5K1DBM5"/>
<dbReference type="EMBL" id="LR721783">
    <property type="protein sequence ID" value="VVW38150.1"/>
    <property type="molecule type" value="Genomic_DNA"/>
</dbReference>
<feature type="region of interest" description="Disordered" evidence="1">
    <location>
        <begin position="123"/>
        <end position="147"/>
    </location>
</feature>
<accession>A0A5K1DBM5</accession>
<dbReference type="PANTHER" id="PTHR46247">
    <property type="entry name" value="CRS2-ASSOCIATED FACTOR 1, CHLOROPLASTIC"/>
    <property type="match status" value="1"/>
</dbReference>
<feature type="compositionally biased region" description="Low complexity" evidence="1">
    <location>
        <begin position="12"/>
        <end position="22"/>
    </location>
</feature>
<reference evidence="2" key="1">
    <citation type="submission" date="2019-09" db="EMBL/GenBank/DDBJ databases">
        <authorList>
            <person name="Zhang L."/>
        </authorList>
    </citation>
    <scope>NUCLEOTIDE SEQUENCE</scope>
</reference>
<gene>
    <name evidence="2" type="ORF">NYM_LOCUS20151</name>
</gene>
<dbReference type="PANTHER" id="PTHR46247:SF3">
    <property type="entry name" value="CRS2-ASSOCIATED FACTOR 2, CHLOROPLASTIC"/>
    <property type="match status" value="1"/>
</dbReference>
<proteinExistence type="predicted"/>
<name>A0A5K1DBM5_9MAGN</name>
<evidence type="ECO:0000313" key="2">
    <source>
        <dbReference type="EMBL" id="VVW38150.1"/>
    </source>
</evidence>
<organism evidence="2">
    <name type="scientific">Nymphaea colorata</name>
    <name type="common">pocket water lily</name>
    <dbReference type="NCBI Taxonomy" id="210225"/>
    <lineage>
        <taxon>Eukaryota</taxon>
        <taxon>Viridiplantae</taxon>
        <taxon>Streptophyta</taxon>
        <taxon>Embryophyta</taxon>
        <taxon>Tracheophyta</taxon>
        <taxon>Spermatophyta</taxon>
        <taxon>Magnoliopsida</taxon>
        <taxon>Nymphaeales</taxon>
        <taxon>Nymphaeaceae</taxon>
        <taxon>Nymphaea</taxon>
    </lineage>
</organism>
<protein>
    <submittedName>
        <fullName evidence="2">Uncharacterized protein</fullName>
    </submittedName>
</protein>